<keyword evidence="3 12" id="KW-0521">NADP</keyword>
<keyword evidence="5 12" id="KW-0560">Oxidoreductase</keyword>
<feature type="binding site" evidence="12">
    <location>
        <begin position="103"/>
        <end position="106"/>
    </location>
    <ligand>
        <name>NAD(+)</name>
        <dbReference type="ChEBI" id="CHEBI:57540"/>
    </ligand>
</feature>
<feature type="binding site" evidence="12">
    <location>
        <position position="29"/>
    </location>
    <ligand>
        <name>NADP(+)</name>
        <dbReference type="ChEBI" id="CHEBI:58349"/>
    </ligand>
</feature>
<keyword evidence="2 12" id="KW-0028">Amino-acid biosynthesis</keyword>
<evidence type="ECO:0000256" key="2">
    <source>
        <dbReference type="ARBA" id="ARBA00022605"/>
    </source>
</evidence>
<evidence type="ECO:0000256" key="11">
    <source>
        <dbReference type="ARBA" id="ARBA00049396"/>
    </source>
</evidence>
<feature type="active site" description="Proton donor" evidence="12">
    <location>
        <position position="142"/>
    </location>
</feature>
<feature type="active site" description="Proton donor/acceptor" evidence="12">
    <location>
        <position position="138"/>
    </location>
</feature>
<evidence type="ECO:0000256" key="7">
    <source>
        <dbReference type="ARBA" id="ARBA00023154"/>
    </source>
</evidence>
<comment type="similarity">
    <text evidence="1 12">Belongs to the DapB family.</text>
</comment>
<name>A0A5C1QKT3_9SPIO</name>
<dbReference type="Gene3D" id="3.30.360.10">
    <property type="entry name" value="Dihydrodipicolinate Reductase, domain 2"/>
    <property type="match status" value="1"/>
</dbReference>
<dbReference type="InterPro" id="IPR036291">
    <property type="entry name" value="NAD(P)-bd_dom_sf"/>
</dbReference>
<proteinExistence type="inferred from homology"/>
<dbReference type="PIRSF" id="PIRSF000161">
    <property type="entry name" value="DHPR"/>
    <property type="match status" value="1"/>
</dbReference>
<dbReference type="SUPFAM" id="SSF55347">
    <property type="entry name" value="Glyceraldehyde-3-phosphate dehydrogenase-like, C-terminal domain"/>
    <property type="match status" value="1"/>
</dbReference>
<dbReference type="Proteomes" id="UP000324209">
    <property type="component" value="Chromosome"/>
</dbReference>
<evidence type="ECO:0000256" key="10">
    <source>
        <dbReference type="ARBA" id="ARBA00049080"/>
    </source>
</evidence>
<dbReference type="InterPro" id="IPR022663">
    <property type="entry name" value="DapB_C"/>
</dbReference>
<dbReference type="GO" id="GO:0050661">
    <property type="term" value="F:NADP binding"/>
    <property type="evidence" value="ECO:0007669"/>
    <property type="project" value="UniProtKB-UniRule"/>
</dbReference>
<dbReference type="PANTHER" id="PTHR20836">
    <property type="entry name" value="DIHYDRODIPICOLINATE REDUCTASE"/>
    <property type="match status" value="1"/>
</dbReference>
<dbReference type="RefSeq" id="WP_149486018.1">
    <property type="nucleotide sequence ID" value="NZ_CP036150.1"/>
</dbReference>
<dbReference type="Gene3D" id="3.40.50.720">
    <property type="entry name" value="NAD(P)-binding Rossmann-like Domain"/>
    <property type="match status" value="1"/>
</dbReference>
<evidence type="ECO:0000256" key="4">
    <source>
        <dbReference type="ARBA" id="ARBA00022915"/>
    </source>
</evidence>
<dbReference type="NCBIfam" id="TIGR00036">
    <property type="entry name" value="dapB"/>
    <property type="match status" value="1"/>
</dbReference>
<dbReference type="KEGG" id="ock:EXM22_08060"/>
<sequence>MKVIIMGYGRMGREIEKILQERGHQIISRVDPGGFGDELTPSEESLTAADAVIEFALPLGIEKNTALYSQFDLKAVIGTTGWTDRKETVLKPFENGKGACLYGSNFSIGAHLFFRLTEAASKMINKVEEYDIMLTEYHHNKKVDAPSGTALTAANLVLKNMDRKKEILPGNPQGAIKPEQLHVASIRGGHIPGIHTITMDSPADSLEISHNARNRSGFALGAVMAAEWLLKDKSGIYTVDDFISDLLD</sequence>
<evidence type="ECO:0000313" key="16">
    <source>
        <dbReference type="Proteomes" id="UP000324209"/>
    </source>
</evidence>
<comment type="subcellular location">
    <subcellularLocation>
        <location evidence="12">Cytoplasm</location>
    </subcellularLocation>
</comment>
<keyword evidence="12" id="KW-0963">Cytoplasm</keyword>
<comment type="function">
    <text evidence="12">Catalyzes the conversion of 4-hydroxy-tetrahydrodipicolinate (HTPA) to tetrahydrodipicolinate.</text>
</comment>
<comment type="caution">
    <text evidence="12">Was originally thought to be a dihydrodipicolinate reductase (DHDPR), catalyzing the conversion of dihydrodipicolinate to tetrahydrodipicolinate. However, it was shown in E.coli that the substrate of the enzymatic reaction is not dihydrodipicolinate (DHDP) but in fact (2S,4S)-4-hydroxy-2,3,4,5-tetrahydrodipicolinic acid (HTPA), the product released by the DapA-catalyzed reaction.</text>
</comment>
<dbReference type="EMBL" id="CP036150">
    <property type="protein sequence ID" value="QEN07938.1"/>
    <property type="molecule type" value="Genomic_DNA"/>
</dbReference>
<dbReference type="SUPFAM" id="SSF51735">
    <property type="entry name" value="NAD(P)-binding Rossmann-fold domains"/>
    <property type="match status" value="1"/>
</dbReference>
<evidence type="ECO:0000259" key="14">
    <source>
        <dbReference type="Pfam" id="PF05173"/>
    </source>
</evidence>
<dbReference type="Pfam" id="PF01113">
    <property type="entry name" value="DapB_N"/>
    <property type="match status" value="1"/>
</dbReference>
<comment type="pathway">
    <text evidence="8 12">Amino-acid biosynthesis; L-lysine biosynthesis via DAP pathway; (S)-tetrahydrodipicolinate from L-aspartate: step 4/4.</text>
</comment>
<feature type="domain" description="Dihydrodipicolinate reductase C-terminal" evidence="14">
    <location>
        <begin position="109"/>
        <end position="242"/>
    </location>
</feature>
<dbReference type="GO" id="GO:0008839">
    <property type="term" value="F:4-hydroxy-tetrahydrodipicolinate reductase"/>
    <property type="evidence" value="ECO:0007669"/>
    <property type="project" value="UniProtKB-UniRule"/>
</dbReference>
<accession>A0A5C1QKT3</accession>
<evidence type="ECO:0000259" key="13">
    <source>
        <dbReference type="Pfam" id="PF01113"/>
    </source>
</evidence>
<evidence type="ECO:0000256" key="1">
    <source>
        <dbReference type="ARBA" id="ARBA00006642"/>
    </source>
</evidence>
<dbReference type="AlphaFoldDB" id="A0A5C1QKT3"/>
<dbReference type="GO" id="GO:0019877">
    <property type="term" value="P:diaminopimelate biosynthetic process"/>
    <property type="evidence" value="ECO:0007669"/>
    <property type="project" value="UniProtKB-UniRule"/>
</dbReference>
<dbReference type="GO" id="GO:0009089">
    <property type="term" value="P:lysine biosynthetic process via diaminopimelate"/>
    <property type="evidence" value="ECO:0007669"/>
    <property type="project" value="UniProtKB-UniRule"/>
</dbReference>
<dbReference type="GO" id="GO:0016726">
    <property type="term" value="F:oxidoreductase activity, acting on CH or CH2 groups, NAD or NADP as acceptor"/>
    <property type="evidence" value="ECO:0007669"/>
    <property type="project" value="UniProtKB-UniRule"/>
</dbReference>
<dbReference type="GO" id="GO:0051287">
    <property type="term" value="F:NAD binding"/>
    <property type="evidence" value="ECO:0007669"/>
    <property type="project" value="UniProtKB-UniRule"/>
</dbReference>
<evidence type="ECO:0000256" key="12">
    <source>
        <dbReference type="HAMAP-Rule" id="MF_00102"/>
    </source>
</evidence>
<evidence type="ECO:0000313" key="15">
    <source>
        <dbReference type="EMBL" id="QEN07938.1"/>
    </source>
</evidence>
<reference evidence="15 16" key="1">
    <citation type="submission" date="2019-02" db="EMBL/GenBank/DDBJ databases">
        <title>Complete Genome Sequence and Methylome Analysis of free living Spirochaetas.</title>
        <authorList>
            <person name="Fomenkov A."/>
            <person name="Dubinina G."/>
            <person name="Leshcheva N."/>
            <person name="Mikheeva N."/>
            <person name="Grabovich M."/>
            <person name="Vincze T."/>
            <person name="Roberts R.J."/>
        </authorList>
    </citation>
    <scope>NUCLEOTIDE SEQUENCE [LARGE SCALE GENOMIC DNA]</scope>
    <source>
        <strain evidence="15 16">K2</strain>
    </source>
</reference>
<protein>
    <recommendedName>
        <fullName evidence="9 12">4-hydroxy-tetrahydrodipicolinate reductase</fullName>
        <shortName evidence="12">HTPA reductase</shortName>
        <ecNumber evidence="9 12">1.17.1.8</ecNumber>
    </recommendedName>
</protein>
<dbReference type="PANTHER" id="PTHR20836:SF0">
    <property type="entry name" value="4-HYDROXY-TETRAHYDRODIPICOLINATE REDUCTASE 1, CHLOROPLASTIC-RELATED"/>
    <property type="match status" value="1"/>
</dbReference>
<organism evidence="15 16">
    <name type="scientific">Oceanispirochaeta crateris</name>
    <dbReference type="NCBI Taxonomy" id="2518645"/>
    <lineage>
        <taxon>Bacteria</taxon>
        <taxon>Pseudomonadati</taxon>
        <taxon>Spirochaetota</taxon>
        <taxon>Spirochaetia</taxon>
        <taxon>Spirochaetales</taxon>
        <taxon>Spirochaetaceae</taxon>
        <taxon>Oceanispirochaeta</taxon>
    </lineage>
</organism>
<comment type="catalytic activity">
    <reaction evidence="10 12">
        <text>(S)-2,3,4,5-tetrahydrodipicolinate + NADP(+) + H2O = (2S,4S)-4-hydroxy-2,3,4,5-tetrahydrodipicolinate + NADPH + H(+)</text>
        <dbReference type="Rhea" id="RHEA:35331"/>
        <dbReference type="ChEBI" id="CHEBI:15377"/>
        <dbReference type="ChEBI" id="CHEBI:15378"/>
        <dbReference type="ChEBI" id="CHEBI:16845"/>
        <dbReference type="ChEBI" id="CHEBI:57783"/>
        <dbReference type="ChEBI" id="CHEBI:58349"/>
        <dbReference type="ChEBI" id="CHEBI:67139"/>
        <dbReference type="EC" id="1.17.1.8"/>
    </reaction>
</comment>
<dbReference type="GO" id="GO:0005829">
    <property type="term" value="C:cytosol"/>
    <property type="evidence" value="ECO:0007669"/>
    <property type="project" value="TreeGrafter"/>
</dbReference>
<dbReference type="InterPro" id="IPR000846">
    <property type="entry name" value="DapB_N"/>
</dbReference>
<dbReference type="UniPathway" id="UPA00034">
    <property type="reaction ID" value="UER00018"/>
</dbReference>
<dbReference type="InterPro" id="IPR023940">
    <property type="entry name" value="DHDPR_bac"/>
</dbReference>
<dbReference type="HAMAP" id="MF_00102">
    <property type="entry name" value="DapB"/>
    <property type="match status" value="1"/>
</dbReference>
<comment type="catalytic activity">
    <reaction evidence="11 12">
        <text>(S)-2,3,4,5-tetrahydrodipicolinate + NAD(+) + H2O = (2S,4S)-4-hydroxy-2,3,4,5-tetrahydrodipicolinate + NADH + H(+)</text>
        <dbReference type="Rhea" id="RHEA:35323"/>
        <dbReference type="ChEBI" id="CHEBI:15377"/>
        <dbReference type="ChEBI" id="CHEBI:15378"/>
        <dbReference type="ChEBI" id="CHEBI:16845"/>
        <dbReference type="ChEBI" id="CHEBI:57540"/>
        <dbReference type="ChEBI" id="CHEBI:57945"/>
        <dbReference type="ChEBI" id="CHEBI:67139"/>
        <dbReference type="EC" id="1.17.1.8"/>
    </reaction>
</comment>
<evidence type="ECO:0000256" key="8">
    <source>
        <dbReference type="ARBA" id="ARBA00037922"/>
    </source>
</evidence>
<dbReference type="Pfam" id="PF05173">
    <property type="entry name" value="DapB_C"/>
    <property type="match status" value="1"/>
</dbReference>
<dbReference type="EC" id="1.17.1.8" evidence="9 12"/>
<keyword evidence="16" id="KW-1185">Reference proteome</keyword>
<comment type="subunit">
    <text evidence="12">Homotetramer.</text>
</comment>
<evidence type="ECO:0000256" key="5">
    <source>
        <dbReference type="ARBA" id="ARBA00023002"/>
    </source>
</evidence>
<evidence type="ECO:0000256" key="9">
    <source>
        <dbReference type="ARBA" id="ARBA00038983"/>
    </source>
</evidence>
<evidence type="ECO:0000256" key="6">
    <source>
        <dbReference type="ARBA" id="ARBA00023027"/>
    </source>
</evidence>
<feature type="domain" description="Dihydrodipicolinate reductase N-terminal" evidence="13">
    <location>
        <begin position="1"/>
        <end position="106"/>
    </location>
</feature>
<keyword evidence="6 12" id="KW-0520">NAD</keyword>
<feature type="binding site" evidence="12">
    <location>
        <position position="139"/>
    </location>
    <ligand>
        <name>(S)-2,3,4,5-tetrahydrodipicolinate</name>
        <dbReference type="ChEBI" id="CHEBI:16845"/>
    </ligand>
</feature>
<dbReference type="OrthoDB" id="9790352at2"/>
<feature type="binding site" evidence="12">
    <location>
        <begin position="78"/>
        <end position="80"/>
    </location>
    <ligand>
        <name>NAD(+)</name>
        <dbReference type="ChEBI" id="CHEBI:57540"/>
    </ligand>
</feature>
<comment type="caution">
    <text evidence="12">Lacks conserved residue(s) required for the propagation of feature annotation.</text>
</comment>
<keyword evidence="4 12" id="KW-0220">Diaminopimelate biosynthesis</keyword>
<evidence type="ECO:0000256" key="3">
    <source>
        <dbReference type="ARBA" id="ARBA00022857"/>
    </source>
</evidence>
<keyword evidence="7 12" id="KW-0457">Lysine biosynthesis</keyword>
<feature type="binding site" evidence="12">
    <location>
        <begin position="148"/>
        <end position="149"/>
    </location>
    <ligand>
        <name>(S)-2,3,4,5-tetrahydrodipicolinate</name>
        <dbReference type="ChEBI" id="CHEBI:16845"/>
    </ligand>
</feature>
<gene>
    <name evidence="12 15" type="primary">dapB</name>
    <name evidence="15" type="ORF">EXM22_08060</name>
</gene>